<gene>
    <name evidence="2" type="ORF">J3998_05065</name>
</gene>
<dbReference type="Pfam" id="PF01706">
    <property type="entry name" value="FliG_C"/>
    <property type="match status" value="1"/>
</dbReference>
<name>A0ABS3Q3M4_9GAMM</name>
<dbReference type="SUPFAM" id="SSF48029">
    <property type="entry name" value="FliG"/>
    <property type="match status" value="1"/>
</dbReference>
<dbReference type="InterPro" id="IPR011002">
    <property type="entry name" value="FliG_a-hlx"/>
</dbReference>
<dbReference type="Gene3D" id="1.10.220.30">
    <property type="match status" value="1"/>
</dbReference>
<organism evidence="2 3">
    <name type="scientific">Thiomicrorhabdus marina</name>
    <dbReference type="NCBI Taxonomy" id="2818442"/>
    <lineage>
        <taxon>Bacteria</taxon>
        <taxon>Pseudomonadati</taxon>
        <taxon>Pseudomonadota</taxon>
        <taxon>Gammaproteobacteria</taxon>
        <taxon>Thiotrichales</taxon>
        <taxon>Piscirickettsiaceae</taxon>
        <taxon>Thiomicrorhabdus</taxon>
    </lineage>
</organism>
<proteinExistence type="predicted"/>
<feature type="domain" description="Flagellar motor switch protein FliG C-terminal" evidence="1">
    <location>
        <begin position="62"/>
        <end position="145"/>
    </location>
</feature>
<dbReference type="RefSeq" id="WP_208148386.1">
    <property type="nucleotide sequence ID" value="NZ_JAGETV010000006.1"/>
</dbReference>
<dbReference type="EMBL" id="JAGETV010000006">
    <property type="protein sequence ID" value="MBO1926940.1"/>
    <property type="molecule type" value="Genomic_DNA"/>
</dbReference>
<comment type="caution">
    <text evidence="2">The sequence shown here is derived from an EMBL/GenBank/DDBJ whole genome shotgun (WGS) entry which is preliminary data.</text>
</comment>
<dbReference type="Proteomes" id="UP000664835">
    <property type="component" value="Unassembled WGS sequence"/>
</dbReference>
<evidence type="ECO:0000259" key="1">
    <source>
        <dbReference type="Pfam" id="PF01706"/>
    </source>
</evidence>
<sequence>MQVGIKKIHENEWQVHIGFAAIKIDRFSLALLQITLEHLLALERGEKHSTLQSYIKLGMRMKKLSQNHLQTLLRVLNSSDLVVLLRLAEDETFINLVLENSGAIISKQISRDLQEAPMADEESAKNAIRRIVEKTFELQALGKIEFTNEETRYI</sequence>
<evidence type="ECO:0000313" key="3">
    <source>
        <dbReference type="Proteomes" id="UP000664835"/>
    </source>
</evidence>
<reference evidence="2 3" key="1">
    <citation type="submission" date="2021-03" db="EMBL/GenBank/DDBJ databases">
        <title>Thiomicrorhabdus sp.nov.,novel sulfur-oxidizing bacteria isolated from coastal sediment.</title>
        <authorList>
            <person name="Liu X."/>
        </authorList>
    </citation>
    <scope>NUCLEOTIDE SEQUENCE [LARGE SCALE GENOMIC DNA]</scope>
    <source>
        <strain evidence="2 3">6S2-11</strain>
    </source>
</reference>
<evidence type="ECO:0000313" key="2">
    <source>
        <dbReference type="EMBL" id="MBO1926940.1"/>
    </source>
</evidence>
<dbReference type="InterPro" id="IPR023087">
    <property type="entry name" value="Flg_Motor_Flig_C"/>
</dbReference>
<accession>A0ABS3Q3M4</accession>
<protein>
    <recommendedName>
        <fullName evidence="1">Flagellar motor switch protein FliG C-terminal domain-containing protein</fullName>
    </recommendedName>
</protein>
<keyword evidence="3" id="KW-1185">Reference proteome</keyword>